<dbReference type="GO" id="GO:0004061">
    <property type="term" value="F:arylformamidase activity"/>
    <property type="evidence" value="ECO:0007669"/>
    <property type="project" value="InterPro"/>
</dbReference>
<dbReference type="RefSeq" id="XP_040639679.1">
    <property type="nucleotide sequence ID" value="XM_040781713.1"/>
</dbReference>
<dbReference type="EMBL" id="KK088420">
    <property type="protein sequence ID" value="EYE95991.1"/>
    <property type="molecule type" value="Genomic_DNA"/>
</dbReference>
<proteinExistence type="predicted"/>
<dbReference type="STRING" id="1388766.A0A017SGX0"/>
<organism evidence="1 2">
    <name type="scientific">Aspergillus ruber (strain CBS 135680)</name>
    <dbReference type="NCBI Taxonomy" id="1388766"/>
    <lineage>
        <taxon>Eukaryota</taxon>
        <taxon>Fungi</taxon>
        <taxon>Dikarya</taxon>
        <taxon>Ascomycota</taxon>
        <taxon>Pezizomycotina</taxon>
        <taxon>Eurotiomycetes</taxon>
        <taxon>Eurotiomycetidae</taxon>
        <taxon>Eurotiales</taxon>
        <taxon>Aspergillaceae</taxon>
        <taxon>Aspergillus</taxon>
        <taxon>Aspergillus subgen. Aspergillus</taxon>
    </lineage>
</organism>
<dbReference type="AlphaFoldDB" id="A0A017SGX0"/>
<keyword evidence="2" id="KW-1185">Reference proteome</keyword>
<dbReference type="OrthoDB" id="5396at2759"/>
<dbReference type="InterPro" id="IPR037175">
    <property type="entry name" value="KFase_sf"/>
</dbReference>
<dbReference type="PANTHER" id="PTHR34861:SF11">
    <property type="entry name" value="CYCLASE"/>
    <property type="match status" value="1"/>
</dbReference>
<protein>
    <submittedName>
        <fullName evidence="1">Uncharacterized protein</fullName>
    </submittedName>
</protein>
<dbReference type="GeneID" id="63696837"/>
<accession>A0A017SGX0</accession>
<evidence type="ECO:0000313" key="1">
    <source>
        <dbReference type="EMBL" id="EYE95991.1"/>
    </source>
</evidence>
<gene>
    <name evidence="1" type="ORF">EURHEDRAFT_411730</name>
</gene>
<reference evidence="2" key="1">
    <citation type="journal article" date="2014" name="Nat. Commun.">
        <title>Genomic adaptations of the halophilic Dead Sea filamentous fungus Eurotium rubrum.</title>
        <authorList>
            <person name="Kis-Papo T."/>
            <person name="Weig A.R."/>
            <person name="Riley R."/>
            <person name="Persoh D."/>
            <person name="Salamov A."/>
            <person name="Sun H."/>
            <person name="Lipzen A."/>
            <person name="Wasser S.P."/>
            <person name="Rambold G."/>
            <person name="Grigoriev I.V."/>
            <person name="Nevo E."/>
        </authorList>
    </citation>
    <scope>NUCLEOTIDE SEQUENCE [LARGE SCALE GENOMIC DNA]</scope>
    <source>
        <strain evidence="2">CBS 135680</strain>
    </source>
</reference>
<dbReference type="Gene3D" id="3.50.30.50">
    <property type="entry name" value="Putative cyclase"/>
    <property type="match status" value="1"/>
</dbReference>
<dbReference type="GO" id="GO:0019441">
    <property type="term" value="P:L-tryptophan catabolic process to kynurenine"/>
    <property type="evidence" value="ECO:0007669"/>
    <property type="project" value="InterPro"/>
</dbReference>
<name>A0A017SGX0_ASPRC</name>
<evidence type="ECO:0000313" key="2">
    <source>
        <dbReference type="Proteomes" id="UP000019804"/>
    </source>
</evidence>
<dbReference type="PANTHER" id="PTHR34861">
    <property type="match status" value="1"/>
</dbReference>
<sequence length="76" mass="8486">MPLWPPGSKQTTAPTEEEWHRHPILLTGWGTPLGELFDLDALVELCAKNRRWPFFTSAQLNYTGAVALPPNAIAIM</sequence>
<dbReference type="HOGENOM" id="CLU_2654075_0_0_1"/>
<dbReference type="Proteomes" id="UP000019804">
    <property type="component" value="Unassembled WGS sequence"/>
</dbReference>